<keyword evidence="2" id="KW-0413">Isomerase</keyword>
<dbReference type="EMBL" id="JBHSJG010000005">
    <property type="protein sequence ID" value="MFC4986486.1"/>
    <property type="molecule type" value="Genomic_DNA"/>
</dbReference>
<dbReference type="InterPro" id="IPR050312">
    <property type="entry name" value="IolE/XylAMocC-like"/>
</dbReference>
<reference evidence="2 3" key="1">
    <citation type="journal article" date="2019" name="Int. J. Syst. Evol. Microbiol.">
        <title>The Global Catalogue of Microorganisms (GCM) 10K type strain sequencing project: providing services to taxonomists for standard genome sequencing and annotation.</title>
        <authorList>
            <consortium name="The Broad Institute Genomics Platform"/>
            <consortium name="The Broad Institute Genome Sequencing Center for Infectious Disease"/>
            <person name="Wu L."/>
            <person name="Ma J."/>
        </authorList>
    </citation>
    <scope>NUCLEOTIDE SEQUENCE [LARGE SCALE GENOMIC DNA]</scope>
    <source>
        <strain evidence="2 3">CGMCC 1.15824</strain>
    </source>
</reference>
<proteinExistence type="predicted"/>
<dbReference type="SUPFAM" id="SSF51658">
    <property type="entry name" value="Xylose isomerase-like"/>
    <property type="match status" value="1"/>
</dbReference>
<keyword evidence="3" id="KW-1185">Reference proteome</keyword>
<name>A0ABD5Q9Q7_9EURY</name>
<evidence type="ECO:0000313" key="2">
    <source>
        <dbReference type="EMBL" id="MFC4986486.1"/>
    </source>
</evidence>
<dbReference type="Proteomes" id="UP001595925">
    <property type="component" value="Unassembled WGS sequence"/>
</dbReference>
<sequence>MHTALFTKTFDDRSLEDAIATAAEIGYDGVEIMAREPHFPADVSLERVEGLRELLDDHDMGLPCLATYTGGYARKDDAECDAELETFEAFLERAEILDVNLLRHGAGRPSIREATEEDLERAATWLRRAADLAAEYGKTVGLEIHSHRLTETTEATMDLIERIDRENVGVIHDAGNMFIADDPYGAESLEAIGDRLAHVHVKDLSRIDDPDRADAFALETGRGEEVFRREFLGEGDVDHAPLVEALAERGYDGSVTDESTVRRVDRETVARRELEAMERLIAD</sequence>
<protein>
    <submittedName>
        <fullName evidence="2">Sugar phosphate isomerase/epimerase family protein</fullName>
    </submittedName>
</protein>
<evidence type="ECO:0000313" key="3">
    <source>
        <dbReference type="Proteomes" id="UP001595925"/>
    </source>
</evidence>
<dbReference type="AlphaFoldDB" id="A0ABD5Q9Q7"/>
<organism evidence="2 3">
    <name type="scientific">Saliphagus infecundisoli</name>
    <dbReference type="NCBI Taxonomy" id="1849069"/>
    <lineage>
        <taxon>Archaea</taxon>
        <taxon>Methanobacteriati</taxon>
        <taxon>Methanobacteriota</taxon>
        <taxon>Stenosarchaea group</taxon>
        <taxon>Halobacteria</taxon>
        <taxon>Halobacteriales</taxon>
        <taxon>Natrialbaceae</taxon>
        <taxon>Saliphagus</taxon>
    </lineage>
</organism>
<dbReference type="GO" id="GO:0016853">
    <property type="term" value="F:isomerase activity"/>
    <property type="evidence" value="ECO:0007669"/>
    <property type="project" value="UniProtKB-KW"/>
</dbReference>
<dbReference type="InterPro" id="IPR013022">
    <property type="entry name" value="Xyl_isomerase-like_TIM-brl"/>
</dbReference>
<gene>
    <name evidence="2" type="ORF">ACFPFO_01580</name>
</gene>
<accession>A0ABD5Q9Q7</accession>
<dbReference type="Gene3D" id="3.20.20.150">
    <property type="entry name" value="Divalent-metal-dependent TIM barrel enzymes"/>
    <property type="match status" value="1"/>
</dbReference>
<feature type="domain" description="Xylose isomerase-like TIM barrel" evidence="1">
    <location>
        <begin position="20"/>
        <end position="279"/>
    </location>
</feature>
<dbReference type="RefSeq" id="WP_224827970.1">
    <property type="nucleotide sequence ID" value="NZ_JAIVEF010000003.1"/>
</dbReference>
<dbReference type="PANTHER" id="PTHR12110">
    <property type="entry name" value="HYDROXYPYRUVATE ISOMERASE"/>
    <property type="match status" value="1"/>
</dbReference>
<dbReference type="Pfam" id="PF01261">
    <property type="entry name" value="AP_endonuc_2"/>
    <property type="match status" value="1"/>
</dbReference>
<comment type="caution">
    <text evidence="2">The sequence shown here is derived from an EMBL/GenBank/DDBJ whole genome shotgun (WGS) entry which is preliminary data.</text>
</comment>
<dbReference type="InterPro" id="IPR036237">
    <property type="entry name" value="Xyl_isomerase-like_sf"/>
</dbReference>
<evidence type="ECO:0000259" key="1">
    <source>
        <dbReference type="Pfam" id="PF01261"/>
    </source>
</evidence>